<dbReference type="EMBL" id="SNRW01037269">
    <property type="protein sequence ID" value="KAA6353886.1"/>
    <property type="molecule type" value="Genomic_DNA"/>
</dbReference>
<gene>
    <name evidence="2" type="ORF">EZS28_050587</name>
</gene>
<evidence type="ECO:0000313" key="3">
    <source>
        <dbReference type="Proteomes" id="UP000324800"/>
    </source>
</evidence>
<protein>
    <submittedName>
        <fullName evidence="2">Uncharacterized protein</fullName>
    </submittedName>
</protein>
<comment type="caution">
    <text evidence="2">The sequence shown here is derived from an EMBL/GenBank/DDBJ whole genome shotgun (WGS) entry which is preliminary data.</text>
</comment>
<evidence type="ECO:0000313" key="2">
    <source>
        <dbReference type="EMBL" id="KAA6353886.1"/>
    </source>
</evidence>
<accession>A0A5J4T626</accession>
<dbReference type="Proteomes" id="UP000324800">
    <property type="component" value="Unassembled WGS sequence"/>
</dbReference>
<feature type="non-terminal residue" evidence="2">
    <location>
        <position position="93"/>
    </location>
</feature>
<dbReference type="AlphaFoldDB" id="A0A5J4T626"/>
<keyword evidence="1" id="KW-0175">Coiled coil</keyword>
<evidence type="ECO:0000256" key="1">
    <source>
        <dbReference type="SAM" id="Coils"/>
    </source>
</evidence>
<sequence length="93" mass="11348">MITILNEKAFIDEVVDGIVEYDGPKSTTKKKKRLTNADNLRKKLEEEREKLLDIERRRYAMQIRERMALQKEENESRFQTFYRNMMKLMELFN</sequence>
<feature type="coiled-coil region" evidence="1">
    <location>
        <begin position="27"/>
        <end position="57"/>
    </location>
</feature>
<proteinExistence type="predicted"/>
<reference evidence="2 3" key="1">
    <citation type="submission" date="2019-03" db="EMBL/GenBank/DDBJ databases">
        <title>Single cell metagenomics reveals metabolic interactions within the superorganism composed of flagellate Streblomastix strix and complex community of Bacteroidetes bacteria on its surface.</title>
        <authorList>
            <person name="Treitli S.C."/>
            <person name="Kolisko M."/>
            <person name="Husnik F."/>
            <person name="Keeling P."/>
            <person name="Hampl V."/>
        </authorList>
    </citation>
    <scope>NUCLEOTIDE SEQUENCE [LARGE SCALE GENOMIC DNA]</scope>
    <source>
        <strain evidence="2">ST1C</strain>
    </source>
</reference>
<organism evidence="2 3">
    <name type="scientific">Streblomastix strix</name>
    <dbReference type="NCBI Taxonomy" id="222440"/>
    <lineage>
        <taxon>Eukaryota</taxon>
        <taxon>Metamonada</taxon>
        <taxon>Preaxostyla</taxon>
        <taxon>Oxymonadida</taxon>
        <taxon>Streblomastigidae</taxon>
        <taxon>Streblomastix</taxon>
    </lineage>
</organism>
<name>A0A5J4T626_9EUKA</name>